<dbReference type="Proteomes" id="UP000053989">
    <property type="component" value="Unassembled WGS sequence"/>
</dbReference>
<reference evidence="1 2" key="1">
    <citation type="submission" date="2014-04" db="EMBL/GenBank/DDBJ databases">
        <authorList>
            <consortium name="DOE Joint Genome Institute"/>
            <person name="Kuo A."/>
            <person name="Kohler A."/>
            <person name="Nagy L.G."/>
            <person name="Floudas D."/>
            <person name="Copeland A."/>
            <person name="Barry K.W."/>
            <person name="Cichocki N."/>
            <person name="Veneault-Fourrey C."/>
            <person name="LaButti K."/>
            <person name="Lindquist E.A."/>
            <person name="Lipzen A."/>
            <person name="Lundell T."/>
            <person name="Morin E."/>
            <person name="Murat C."/>
            <person name="Sun H."/>
            <person name="Tunlid A."/>
            <person name="Henrissat B."/>
            <person name="Grigoriev I.V."/>
            <person name="Hibbett D.S."/>
            <person name="Martin F."/>
            <person name="Nordberg H.P."/>
            <person name="Cantor M.N."/>
            <person name="Hua S.X."/>
        </authorList>
    </citation>
    <scope>NUCLEOTIDE SEQUENCE [LARGE SCALE GENOMIC DNA]</scope>
    <source>
        <strain evidence="1 2">Foug A</strain>
    </source>
</reference>
<organism evidence="1 2">
    <name type="scientific">Scleroderma citrinum Foug A</name>
    <dbReference type="NCBI Taxonomy" id="1036808"/>
    <lineage>
        <taxon>Eukaryota</taxon>
        <taxon>Fungi</taxon>
        <taxon>Dikarya</taxon>
        <taxon>Basidiomycota</taxon>
        <taxon>Agaricomycotina</taxon>
        <taxon>Agaricomycetes</taxon>
        <taxon>Agaricomycetidae</taxon>
        <taxon>Boletales</taxon>
        <taxon>Sclerodermatineae</taxon>
        <taxon>Sclerodermataceae</taxon>
        <taxon>Scleroderma</taxon>
    </lineage>
</organism>
<dbReference type="AlphaFoldDB" id="A0A0C3EDQ0"/>
<gene>
    <name evidence="1" type="ORF">SCLCIDRAFT_322563</name>
</gene>
<sequence length="124" mass="13192">MLSISSSCCALSVRFGSAAGGSPFSFFTFSVRPSPCSASSLASFIDTVFLVPCLELSTNDAYLRHQRLFPPSPPLHSGSRLPGDRCCFRSCLYLCTSVHSLSRKSGIKHGCRTSCTGVAIGFSV</sequence>
<proteinExistence type="predicted"/>
<evidence type="ECO:0000313" key="1">
    <source>
        <dbReference type="EMBL" id="KIM66449.1"/>
    </source>
</evidence>
<name>A0A0C3EDQ0_9AGAM</name>
<keyword evidence="2" id="KW-1185">Reference proteome</keyword>
<dbReference type="EMBL" id="KN822017">
    <property type="protein sequence ID" value="KIM66449.1"/>
    <property type="molecule type" value="Genomic_DNA"/>
</dbReference>
<dbReference type="InParanoid" id="A0A0C3EDQ0"/>
<protein>
    <submittedName>
        <fullName evidence="1">Uncharacterized protein</fullName>
    </submittedName>
</protein>
<dbReference type="HOGENOM" id="CLU_2005255_0_0_1"/>
<reference evidence="2" key="2">
    <citation type="submission" date="2015-01" db="EMBL/GenBank/DDBJ databases">
        <title>Evolutionary Origins and Diversification of the Mycorrhizal Mutualists.</title>
        <authorList>
            <consortium name="DOE Joint Genome Institute"/>
            <consortium name="Mycorrhizal Genomics Consortium"/>
            <person name="Kohler A."/>
            <person name="Kuo A."/>
            <person name="Nagy L.G."/>
            <person name="Floudas D."/>
            <person name="Copeland A."/>
            <person name="Barry K.W."/>
            <person name="Cichocki N."/>
            <person name="Veneault-Fourrey C."/>
            <person name="LaButti K."/>
            <person name="Lindquist E.A."/>
            <person name="Lipzen A."/>
            <person name="Lundell T."/>
            <person name="Morin E."/>
            <person name="Murat C."/>
            <person name="Riley R."/>
            <person name="Ohm R."/>
            <person name="Sun H."/>
            <person name="Tunlid A."/>
            <person name="Henrissat B."/>
            <person name="Grigoriev I.V."/>
            <person name="Hibbett D.S."/>
            <person name="Martin F."/>
        </authorList>
    </citation>
    <scope>NUCLEOTIDE SEQUENCE [LARGE SCALE GENOMIC DNA]</scope>
    <source>
        <strain evidence="2">Foug A</strain>
    </source>
</reference>
<accession>A0A0C3EDQ0</accession>
<evidence type="ECO:0000313" key="2">
    <source>
        <dbReference type="Proteomes" id="UP000053989"/>
    </source>
</evidence>